<evidence type="ECO:0000313" key="5">
    <source>
        <dbReference type="EMBL" id="ONK58212.1"/>
    </source>
</evidence>
<protein>
    <recommendedName>
        <fullName evidence="2">Peptidyl-prolyl cis-trans isomerase</fullName>
        <ecNumber evidence="2">5.2.1.8</ecNumber>
    </recommendedName>
</protein>
<proteinExistence type="predicted"/>
<evidence type="ECO:0000313" key="6">
    <source>
        <dbReference type="Proteomes" id="UP000243459"/>
    </source>
</evidence>
<dbReference type="EMBL" id="CM007389">
    <property type="protein sequence ID" value="ONK58212.1"/>
    <property type="molecule type" value="Genomic_DNA"/>
</dbReference>
<gene>
    <name evidence="5" type="ORF">A4U43_C09F9640</name>
</gene>
<reference evidence="6" key="1">
    <citation type="journal article" date="2017" name="Nat. Commun.">
        <title>The asparagus genome sheds light on the origin and evolution of a young Y chromosome.</title>
        <authorList>
            <person name="Harkess A."/>
            <person name="Zhou J."/>
            <person name="Xu C."/>
            <person name="Bowers J.E."/>
            <person name="Van der Hulst R."/>
            <person name="Ayyampalayam S."/>
            <person name="Mercati F."/>
            <person name="Riccardi P."/>
            <person name="McKain M.R."/>
            <person name="Kakrana A."/>
            <person name="Tang H."/>
            <person name="Ray J."/>
            <person name="Groenendijk J."/>
            <person name="Arikit S."/>
            <person name="Mathioni S.M."/>
            <person name="Nakano M."/>
            <person name="Shan H."/>
            <person name="Telgmann-Rauber A."/>
            <person name="Kanno A."/>
            <person name="Yue Z."/>
            <person name="Chen H."/>
            <person name="Li W."/>
            <person name="Chen Y."/>
            <person name="Xu X."/>
            <person name="Zhang Y."/>
            <person name="Luo S."/>
            <person name="Chen H."/>
            <person name="Gao J."/>
            <person name="Mao Z."/>
            <person name="Pires J.C."/>
            <person name="Luo M."/>
            <person name="Kudrna D."/>
            <person name="Wing R.A."/>
            <person name="Meyers B.C."/>
            <person name="Yi K."/>
            <person name="Kong H."/>
            <person name="Lavrijsen P."/>
            <person name="Sunseri F."/>
            <person name="Falavigna A."/>
            <person name="Ye Y."/>
            <person name="Leebens-Mack J.H."/>
            <person name="Chen G."/>
        </authorList>
    </citation>
    <scope>NUCLEOTIDE SEQUENCE [LARGE SCALE GENOMIC DNA]</scope>
    <source>
        <strain evidence="6">cv. DH0086</strain>
    </source>
</reference>
<dbReference type="EC" id="5.2.1.8" evidence="2"/>
<feature type="compositionally biased region" description="Basic and acidic residues" evidence="3">
    <location>
        <begin position="72"/>
        <end position="83"/>
    </location>
</feature>
<keyword evidence="1 2" id="KW-0697">Rotamase</keyword>
<name>A0A5P1E6E6_ASPOF</name>
<keyword evidence="6" id="KW-1185">Reference proteome</keyword>
<dbReference type="GO" id="GO:0003755">
    <property type="term" value="F:peptidyl-prolyl cis-trans isomerase activity"/>
    <property type="evidence" value="ECO:0007669"/>
    <property type="project" value="UniProtKB-UniRule"/>
</dbReference>
<comment type="catalytic activity">
    <reaction evidence="2">
        <text>[protein]-peptidylproline (omega=180) = [protein]-peptidylproline (omega=0)</text>
        <dbReference type="Rhea" id="RHEA:16237"/>
        <dbReference type="Rhea" id="RHEA-COMP:10747"/>
        <dbReference type="Rhea" id="RHEA-COMP:10748"/>
        <dbReference type="ChEBI" id="CHEBI:83833"/>
        <dbReference type="ChEBI" id="CHEBI:83834"/>
        <dbReference type="EC" id="5.2.1.8"/>
    </reaction>
</comment>
<feature type="domain" description="PpiC" evidence="4">
    <location>
        <begin position="1"/>
        <end position="34"/>
    </location>
</feature>
<feature type="region of interest" description="Disordered" evidence="3">
    <location>
        <begin position="34"/>
        <end position="105"/>
    </location>
</feature>
<organism evidence="5 6">
    <name type="scientific">Asparagus officinalis</name>
    <name type="common">Garden asparagus</name>
    <dbReference type="NCBI Taxonomy" id="4686"/>
    <lineage>
        <taxon>Eukaryota</taxon>
        <taxon>Viridiplantae</taxon>
        <taxon>Streptophyta</taxon>
        <taxon>Embryophyta</taxon>
        <taxon>Tracheophyta</taxon>
        <taxon>Spermatophyta</taxon>
        <taxon>Magnoliopsida</taxon>
        <taxon>Liliopsida</taxon>
        <taxon>Asparagales</taxon>
        <taxon>Asparagaceae</taxon>
        <taxon>Asparagoideae</taxon>
        <taxon>Asparagus</taxon>
    </lineage>
</organism>
<dbReference type="InterPro" id="IPR000297">
    <property type="entry name" value="PPIase_PpiC"/>
</dbReference>
<keyword evidence="1 2" id="KW-0413">Isomerase</keyword>
<dbReference type="Gramene" id="ONK58212">
    <property type="protein sequence ID" value="ONK58212"/>
    <property type="gene ID" value="A4U43_C09F9640"/>
</dbReference>
<dbReference type="AlphaFoldDB" id="A0A5P1E6E6"/>
<accession>A0A5P1E6E6</accession>
<evidence type="ECO:0000256" key="1">
    <source>
        <dbReference type="PROSITE-ProRule" id="PRU00278"/>
    </source>
</evidence>
<sequence>MQKPFEEATFAMKVGENSDIVDTDSGVHIILRIGGGGSGGGLRSDGVRGGGADHKASDEELRAVGEGGDDLEGARGDKIEARPDRRRLHRRLLPHHDDPPPLDPPPLCLYVRSPADHRRQLWSNFWSGSLSLFSGSLSLVQPMYFG</sequence>
<dbReference type="Gene3D" id="3.10.50.40">
    <property type="match status" value="1"/>
</dbReference>
<dbReference type="Proteomes" id="UP000243459">
    <property type="component" value="Chromosome 9"/>
</dbReference>
<feature type="compositionally biased region" description="Basic and acidic residues" evidence="3">
    <location>
        <begin position="51"/>
        <end position="63"/>
    </location>
</feature>
<evidence type="ECO:0000259" key="4">
    <source>
        <dbReference type="PROSITE" id="PS50198"/>
    </source>
</evidence>
<dbReference type="InterPro" id="IPR046357">
    <property type="entry name" value="PPIase_dom_sf"/>
</dbReference>
<evidence type="ECO:0000256" key="3">
    <source>
        <dbReference type="SAM" id="MobiDB-lite"/>
    </source>
</evidence>
<feature type="compositionally biased region" description="Basic residues" evidence="3">
    <location>
        <begin position="84"/>
        <end position="93"/>
    </location>
</feature>
<dbReference type="PROSITE" id="PS50198">
    <property type="entry name" value="PPIC_PPIASE_2"/>
    <property type="match status" value="1"/>
</dbReference>
<dbReference type="SUPFAM" id="SSF54534">
    <property type="entry name" value="FKBP-like"/>
    <property type="match status" value="1"/>
</dbReference>
<evidence type="ECO:0000256" key="2">
    <source>
        <dbReference type="RuleBase" id="RU363014"/>
    </source>
</evidence>
<feature type="compositionally biased region" description="Gly residues" evidence="3">
    <location>
        <begin position="34"/>
        <end position="50"/>
    </location>
</feature>